<comment type="subcellular location">
    <subcellularLocation>
        <location evidence="1">Membrane</location>
        <topology evidence="1">Single-pass membrane protein</topology>
    </subcellularLocation>
</comment>
<dbReference type="PANTHER" id="PTHR47666">
    <property type="entry name" value="PROTEIN VASCULAR ASSOCIATED DEATH 1, CHLOROPLASTIC"/>
    <property type="match status" value="1"/>
</dbReference>
<evidence type="ECO:0000256" key="1">
    <source>
        <dbReference type="ARBA" id="ARBA00004167"/>
    </source>
</evidence>
<keyword evidence="9" id="KW-1185">Reference proteome</keyword>
<sequence length="662" mass="75395">MAVASVSEEKAETSVDSVPSSPSGSKPGSDVSSETSSVAILGASDSFDRIDQSDLPVQQRSEVEIQASSLSEEYRLLFRLPIGEVLIRDFNCAFQESILFQGHMYLFLHHICFYSNIFGFETKRAIPFHEVTCIRKAKTAAIFPNAIEIVVGTKKIIRWNISIYGSIIRKDVSYKLAEKGFECYSDACFPFLDLDSKSELRSLGSENAVEKLKNYEEQTQNLNYVNRCEDDSGECQQQSCGEDDISVSARHSELLANGEDNPISITGLDCFPSAMPSKWKEEDVDAPAVPEYFKKVAESRFSVEVEEFFNFFFSDDAIGFVETFHRKCGDKDLNCTSWSEHEEYGHAREVSFQHPIKIYFGAKFGHCREVQKFRVYQNSHLVIETSQEVSDVPYADYFCVQGLWVVEKTSYETLVGCILRVYVNVAFCKKTIWKGKIEQSTIEECQEAYSTWINIAHELLKQENLGKSEGKLYDTNSFTLFRKAGYPVNNTVQSGHFALEQNEKKRDVSDRKHPLQVPRVSQVPSASNDDMVEENRVQGDMVVSTSHTHPLSESLRGFWSFLRTRNHFSILLVVASLLILLLMQLSIIVLLTRAPQYHIISQLEYGRHVGSKEGGAETIVWFEKRISYLKEEMMMVEARLERMLHEHAMLKAQLKNLQENSK</sequence>
<evidence type="ECO:0000256" key="2">
    <source>
        <dbReference type="ARBA" id="ARBA00022692"/>
    </source>
</evidence>
<evidence type="ECO:0000313" key="9">
    <source>
        <dbReference type="Proteomes" id="UP001419268"/>
    </source>
</evidence>
<dbReference type="Pfam" id="PF02893">
    <property type="entry name" value="GRAM"/>
    <property type="match status" value="1"/>
</dbReference>
<dbReference type="Gene3D" id="2.30.29.30">
    <property type="entry name" value="Pleckstrin-homology domain (PH domain)/Phosphotyrosine-binding domain (PTB)"/>
    <property type="match status" value="1"/>
</dbReference>
<evidence type="ECO:0000256" key="3">
    <source>
        <dbReference type="ARBA" id="ARBA00022989"/>
    </source>
</evidence>
<name>A0AAP0KBY4_9MAGN</name>
<dbReference type="SMART" id="SM00568">
    <property type="entry name" value="GRAM"/>
    <property type="match status" value="1"/>
</dbReference>
<protein>
    <recommendedName>
        <fullName evidence="7">VASt domain-containing protein</fullName>
    </recommendedName>
</protein>
<dbReference type="Proteomes" id="UP001419268">
    <property type="component" value="Unassembled WGS sequence"/>
</dbReference>
<proteinExistence type="predicted"/>
<evidence type="ECO:0000256" key="6">
    <source>
        <dbReference type="SAM" id="Phobius"/>
    </source>
</evidence>
<dbReference type="AlphaFoldDB" id="A0AAP0KBY4"/>
<dbReference type="GO" id="GO:0043069">
    <property type="term" value="P:negative regulation of programmed cell death"/>
    <property type="evidence" value="ECO:0007669"/>
    <property type="project" value="TreeGrafter"/>
</dbReference>
<dbReference type="EMBL" id="JBBNAG010000003">
    <property type="protein sequence ID" value="KAK9148427.1"/>
    <property type="molecule type" value="Genomic_DNA"/>
</dbReference>
<gene>
    <name evidence="8" type="ORF">Scep_007184</name>
</gene>
<dbReference type="PANTHER" id="PTHR47666:SF1">
    <property type="entry name" value="PROTEIN VASCULAR ASSOCIATED DEATH 1, CHLOROPLASTIC"/>
    <property type="match status" value="1"/>
</dbReference>
<dbReference type="GO" id="GO:0016020">
    <property type="term" value="C:membrane"/>
    <property type="evidence" value="ECO:0007669"/>
    <property type="project" value="UniProtKB-SubCell"/>
</dbReference>
<dbReference type="InterPro" id="IPR011993">
    <property type="entry name" value="PH-like_dom_sf"/>
</dbReference>
<comment type="caution">
    <text evidence="8">The sequence shown here is derived from an EMBL/GenBank/DDBJ whole genome shotgun (WGS) entry which is preliminary data.</text>
</comment>
<reference evidence="8 9" key="1">
    <citation type="submission" date="2024-01" db="EMBL/GenBank/DDBJ databases">
        <title>Genome assemblies of Stephania.</title>
        <authorList>
            <person name="Yang L."/>
        </authorList>
    </citation>
    <scope>NUCLEOTIDE SEQUENCE [LARGE SCALE GENOMIC DNA]</scope>
    <source>
        <strain evidence="8">JXDWG</strain>
        <tissue evidence="8">Leaf</tissue>
    </source>
</reference>
<feature type="region of interest" description="Disordered" evidence="5">
    <location>
        <begin position="502"/>
        <end position="527"/>
    </location>
</feature>
<feature type="region of interest" description="Disordered" evidence="5">
    <location>
        <begin position="1"/>
        <end position="36"/>
    </location>
</feature>
<accession>A0AAP0KBY4</accession>
<feature type="domain" description="VASt" evidence="7">
    <location>
        <begin position="292"/>
        <end position="464"/>
    </location>
</feature>
<dbReference type="Pfam" id="PF16016">
    <property type="entry name" value="VASt"/>
    <property type="match status" value="1"/>
</dbReference>
<organism evidence="8 9">
    <name type="scientific">Stephania cephalantha</name>
    <dbReference type="NCBI Taxonomy" id="152367"/>
    <lineage>
        <taxon>Eukaryota</taxon>
        <taxon>Viridiplantae</taxon>
        <taxon>Streptophyta</taxon>
        <taxon>Embryophyta</taxon>
        <taxon>Tracheophyta</taxon>
        <taxon>Spermatophyta</taxon>
        <taxon>Magnoliopsida</taxon>
        <taxon>Ranunculales</taxon>
        <taxon>Menispermaceae</taxon>
        <taxon>Menispermoideae</taxon>
        <taxon>Cissampelideae</taxon>
        <taxon>Stephania</taxon>
    </lineage>
</organism>
<feature type="compositionally biased region" description="Low complexity" evidence="5">
    <location>
        <begin position="14"/>
        <end position="33"/>
    </location>
</feature>
<dbReference type="PROSITE" id="PS51778">
    <property type="entry name" value="VAST"/>
    <property type="match status" value="1"/>
</dbReference>
<feature type="transmembrane region" description="Helical" evidence="6">
    <location>
        <begin position="568"/>
        <end position="591"/>
    </location>
</feature>
<dbReference type="CDD" id="cd13220">
    <property type="entry name" value="PH-GRAM_GRAMDC"/>
    <property type="match status" value="1"/>
</dbReference>
<evidence type="ECO:0000256" key="5">
    <source>
        <dbReference type="SAM" id="MobiDB-lite"/>
    </source>
</evidence>
<keyword evidence="2 6" id="KW-0812">Transmembrane</keyword>
<keyword evidence="4 6" id="KW-0472">Membrane</keyword>
<dbReference type="InterPro" id="IPR004182">
    <property type="entry name" value="GRAM"/>
</dbReference>
<dbReference type="InterPro" id="IPR031968">
    <property type="entry name" value="VASt"/>
</dbReference>
<evidence type="ECO:0000259" key="7">
    <source>
        <dbReference type="PROSITE" id="PS51778"/>
    </source>
</evidence>
<keyword evidence="3 6" id="KW-1133">Transmembrane helix</keyword>
<feature type="compositionally biased region" description="Basic and acidic residues" evidence="5">
    <location>
        <begin position="502"/>
        <end position="513"/>
    </location>
</feature>
<evidence type="ECO:0000256" key="4">
    <source>
        <dbReference type="ARBA" id="ARBA00023136"/>
    </source>
</evidence>
<evidence type="ECO:0000313" key="8">
    <source>
        <dbReference type="EMBL" id="KAK9148427.1"/>
    </source>
</evidence>